<proteinExistence type="predicted"/>
<accession>A0A7G9GQT4</accession>
<reference evidence="1 2" key="1">
    <citation type="submission" date="2020-08" db="EMBL/GenBank/DDBJ databases">
        <authorList>
            <person name="Liu C."/>
            <person name="Sun Q."/>
        </authorList>
    </citation>
    <scope>NUCLEOTIDE SEQUENCE [LARGE SCALE GENOMIC DNA]</scope>
    <source>
        <strain evidence="1 2">NSJ-61</strain>
    </source>
</reference>
<keyword evidence="2" id="KW-1185">Reference proteome</keyword>
<organism evidence="1 2">
    <name type="scientific">[Eubacterium] hominis</name>
    <dbReference type="NCBI Taxonomy" id="2764325"/>
    <lineage>
        <taxon>Bacteria</taxon>
        <taxon>Bacillati</taxon>
        <taxon>Bacillota</taxon>
        <taxon>Erysipelotrichia</taxon>
        <taxon>Erysipelotrichales</taxon>
        <taxon>Erysipelotrichaceae</taxon>
        <taxon>Amedibacillus</taxon>
    </lineage>
</organism>
<evidence type="ECO:0000313" key="1">
    <source>
        <dbReference type="EMBL" id="QNM13166.1"/>
    </source>
</evidence>
<dbReference type="EMBL" id="CP060636">
    <property type="protein sequence ID" value="QNM13166.1"/>
    <property type="molecule type" value="Genomic_DNA"/>
</dbReference>
<protein>
    <submittedName>
        <fullName evidence="1">Uncharacterized protein</fullName>
    </submittedName>
</protein>
<sequence>MGWNMDFGYKEGERYKIVNPELNDHNKMFTVIKVEDYSVYYIFDGESTIHVFHIGSVFESYIEEL</sequence>
<evidence type="ECO:0000313" key="2">
    <source>
        <dbReference type="Proteomes" id="UP000515856"/>
    </source>
</evidence>
<name>A0A7G9GQT4_9FIRM</name>
<dbReference type="AlphaFoldDB" id="A0A7G9GQT4"/>
<dbReference type="KEGG" id="ehn:H9Q80_04235"/>
<gene>
    <name evidence="1" type="ORF">H9Q80_04235</name>
</gene>
<dbReference type="Proteomes" id="UP000515856">
    <property type="component" value="Chromosome"/>
</dbReference>